<dbReference type="RefSeq" id="WP_343494116.1">
    <property type="nucleotide sequence ID" value="NZ_JBCPYA010000013.1"/>
</dbReference>
<name>A0ABU9WNI9_9BURK</name>
<keyword evidence="1" id="KW-1133">Transmembrane helix</keyword>
<organism evidence="2 3">
    <name type="scientific">Burkholderia theae</name>
    <dbReference type="NCBI Taxonomy" id="3143496"/>
    <lineage>
        <taxon>Bacteria</taxon>
        <taxon>Pseudomonadati</taxon>
        <taxon>Pseudomonadota</taxon>
        <taxon>Betaproteobacteria</taxon>
        <taxon>Burkholderiales</taxon>
        <taxon>Burkholderiaceae</taxon>
        <taxon>Burkholderia</taxon>
    </lineage>
</organism>
<evidence type="ECO:0000256" key="1">
    <source>
        <dbReference type="SAM" id="Phobius"/>
    </source>
</evidence>
<evidence type="ECO:0000313" key="2">
    <source>
        <dbReference type="EMBL" id="MEN2473592.1"/>
    </source>
</evidence>
<reference evidence="2 3" key="1">
    <citation type="submission" date="2024-05" db="EMBL/GenBank/DDBJ databases">
        <title>Burkholderia sp. Nov. a novel bacteria isolated from rhizosphere soil of Camellia sinensis.</title>
        <authorList>
            <person name="Dong Y."/>
        </authorList>
    </citation>
    <scope>NUCLEOTIDE SEQUENCE [LARGE SCALE GENOMIC DNA]</scope>
    <source>
        <strain evidence="2 3">GS2Y</strain>
    </source>
</reference>
<sequence length="195" mass="20632">MKKNVPNPTDFLNGTDNSSDECISGSSHIICPIIEKITMRQITKKCVLAALLSSAVVGAYAGTTSIQKTTTPPQALIFSTGAGFTAGAYFGLSGSDFPGSLLTANKKLTSIDVQTTSYIGATNDIVSVCYLPPYTTQSNYCHNEIVPGTSVSLKDFNNLPFGNGASFVIRHHPSGRPSTTLNPAGTESVTYNYSY</sequence>
<dbReference type="EMBL" id="JBCPYA010000013">
    <property type="protein sequence ID" value="MEN2473592.1"/>
    <property type="molecule type" value="Genomic_DNA"/>
</dbReference>
<protein>
    <submittedName>
        <fullName evidence="2">Uncharacterized protein</fullName>
    </submittedName>
</protein>
<keyword evidence="3" id="KW-1185">Reference proteome</keyword>
<evidence type="ECO:0000313" key="3">
    <source>
        <dbReference type="Proteomes" id="UP001466933"/>
    </source>
</evidence>
<comment type="caution">
    <text evidence="2">The sequence shown here is derived from an EMBL/GenBank/DDBJ whole genome shotgun (WGS) entry which is preliminary data.</text>
</comment>
<feature type="transmembrane region" description="Helical" evidence="1">
    <location>
        <begin position="75"/>
        <end position="92"/>
    </location>
</feature>
<accession>A0ABU9WNI9</accession>
<keyword evidence="1" id="KW-0472">Membrane</keyword>
<proteinExistence type="predicted"/>
<gene>
    <name evidence="2" type="ORF">VOI36_27155</name>
</gene>
<feature type="transmembrane region" description="Helical" evidence="1">
    <location>
        <begin position="46"/>
        <end position="63"/>
    </location>
</feature>
<keyword evidence="1" id="KW-0812">Transmembrane</keyword>
<dbReference type="Proteomes" id="UP001466933">
    <property type="component" value="Unassembled WGS sequence"/>
</dbReference>